<feature type="domain" description="Solute-binding protein family 3/N-terminal" evidence="3">
    <location>
        <begin position="67"/>
        <end position="292"/>
    </location>
</feature>
<keyword evidence="1 2" id="KW-0732">Signal</keyword>
<dbReference type="AlphaFoldDB" id="A0A7L4YMS2"/>
<dbReference type="PANTHER" id="PTHR35936:SF17">
    <property type="entry name" value="ARGININE-BINDING EXTRACELLULAR PROTEIN ARTP"/>
    <property type="match status" value="1"/>
</dbReference>
<dbReference type="CDD" id="cd01004">
    <property type="entry name" value="PBP2_MidA_like"/>
    <property type="match status" value="1"/>
</dbReference>
<evidence type="ECO:0000256" key="1">
    <source>
        <dbReference type="ARBA" id="ARBA00022729"/>
    </source>
</evidence>
<dbReference type="PANTHER" id="PTHR35936">
    <property type="entry name" value="MEMBRANE-BOUND LYTIC MUREIN TRANSGLYCOSYLASE F"/>
    <property type="match status" value="1"/>
</dbReference>
<dbReference type="KEGG" id="eke:EK0264_05770"/>
<protein>
    <submittedName>
        <fullName evidence="4">Transporter substrate-binding domain-containing protein</fullName>
    </submittedName>
</protein>
<proteinExistence type="predicted"/>
<dbReference type="PROSITE" id="PS51257">
    <property type="entry name" value="PROKAR_LIPOPROTEIN"/>
    <property type="match status" value="1"/>
</dbReference>
<dbReference type="OrthoDB" id="4633994at2"/>
<reference evidence="4 5" key="1">
    <citation type="journal article" date="2018" name="Int. J. Syst. Evol. Microbiol.">
        <title>Epidermidibacterium keratini gen. nov., sp. nov., a member of the family Sporichthyaceae, isolated from keratin epidermis.</title>
        <authorList>
            <person name="Lee D.G."/>
            <person name="Trujillo M.E."/>
            <person name="Kang S."/>
            <person name="Nam J.J."/>
            <person name="Kim Y.J."/>
        </authorList>
    </citation>
    <scope>NUCLEOTIDE SEQUENCE [LARGE SCALE GENOMIC DNA]</scope>
    <source>
        <strain evidence="4 5">EPI-7</strain>
    </source>
</reference>
<feature type="chain" id="PRO_5039489139" evidence="2">
    <location>
        <begin position="24"/>
        <end position="304"/>
    </location>
</feature>
<dbReference type="RefSeq" id="WP_159543788.1">
    <property type="nucleotide sequence ID" value="NZ_CP047156.1"/>
</dbReference>
<dbReference type="Proteomes" id="UP000463857">
    <property type="component" value="Chromosome"/>
</dbReference>
<sequence>MFHRSRRALAAAAVTLTAGLVLSACGGTTNEDGQSKTNEESSFNLDDVKVDDAAAGMLPADLKSKGTLTVGTDTTYPPNEYIDSDGKTIIGMDIDLIKAIGNKLGVEMEPETAAFESIIPSIGSTYDLAISSFTINAERMQVVDFVSYYNAGTLWAAAEGSDITPDTACGKAVAVQVGTVQEEELPGRSDKCVADGEQPIEIQPYDSQGDATTAVVTGKADAMLADLPVVIDAIRSNDGKLVEVGEMYDAAPYGIALPKGNTEFANAVLAALESLQKDGTYDEILKKWSADEGALDDPQINPAA</sequence>
<keyword evidence="5" id="KW-1185">Reference proteome</keyword>
<dbReference type="SMART" id="SM00062">
    <property type="entry name" value="PBPb"/>
    <property type="match status" value="1"/>
</dbReference>
<feature type="signal peptide" evidence="2">
    <location>
        <begin position="1"/>
        <end position="23"/>
    </location>
</feature>
<dbReference type="EMBL" id="CP047156">
    <property type="protein sequence ID" value="QHB99836.1"/>
    <property type="molecule type" value="Genomic_DNA"/>
</dbReference>
<gene>
    <name evidence="4" type="ORF">EK0264_05770</name>
</gene>
<evidence type="ECO:0000313" key="4">
    <source>
        <dbReference type="EMBL" id="QHB99836.1"/>
    </source>
</evidence>
<dbReference type="InterPro" id="IPR001638">
    <property type="entry name" value="Solute-binding_3/MltF_N"/>
</dbReference>
<dbReference type="Pfam" id="PF00497">
    <property type="entry name" value="SBP_bac_3"/>
    <property type="match status" value="1"/>
</dbReference>
<evidence type="ECO:0000256" key="2">
    <source>
        <dbReference type="SAM" id="SignalP"/>
    </source>
</evidence>
<accession>A0A7L4YMS2</accession>
<name>A0A7L4YMS2_9ACTN</name>
<evidence type="ECO:0000259" key="3">
    <source>
        <dbReference type="SMART" id="SM00062"/>
    </source>
</evidence>
<evidence type="ECO:0000313" key="5">
    <source>
        <dbReference type="Proteomes" id="UP000463857"/>
    </source>
</evidence>
<dbReference type="SUPFAM" id="SSF53850">
    <property type="entry name" value="Periplasmic binding protein-like II"/>
    <property type="match status" value="1"/>
</dbReference>
<organism evidence="4 5">
    <name type="scientific">Epidermidibacterium keratini</name>
    <dbReference type="NCBI Taxonomy" id="1891644"/>
    <lineage>
        <taxon>Bacteria</taxon>
        <taxon>Bacillati</taxon>
        <taxon>Actinomycetota</taxon>
        <taxon>Actinomycetes</taxon>
        <taxon>Sporichthyales</taxon>
        <taxon>Sporichthyaceae</taxon>
        <taxon>Epidermidibacterium</taxon>
    </lineage>
</organism>
<dbReference type="Gene3D" id="3.40.190.10">
    <property type="entry name" value="Periplasmic binding protein-like II"/>
    <property type="match status" value="2"/>
</dbReference>
<dbReference type="InParanoid" id="A0A7L4YMS2"/>